<proteinExistence type="inferred from homology"/>
<dbReference type="InterPro" id="IPR038309">
    <property type="entry name" value="Rsd/AlgQ_sf"/>
</dbReference>
<organism evidence="4 5">
    <name type="scientific">Allohahella marinimesophila</name>
    <dbReference type="NCBI Taxonomy" id="1054972"/>
    <lineage>
        <taxon>Bacteria</taxon>
        <taxon>Pseudomonadati</taxon>
        <taxon>Pseudomonadota</taxon>
        <taxon>Gammaproteobacteria</taxon>
        <taxon>Oceanospirillales</taxon>
        <taxon>Hahellaceae</taxon>
        <taxon>Allohahella</taxon>
    </lineage>
</organism>
<evidence type="ECO:0000256" key="1">
    <source>
        <dbReference type="ARBA" id="ARBA00023015"/>
    </source>
</evidence>
<protein>
    <submittedName>
        <fullName evidence="4">Rsd/AlgQ family anti-sigma factor</fullName>
    </submittedName>
</protein>
<dbReference type="RefSeq" id="WP_344805993.1">
    <property type="nucleotide sequence ID" value="NZ_BAABBO010000009.1"/>
</dbReference>
<comment type="similarity">
    <text evidence="3">Belongs to the Rsd/AlgQ family.</text>
</comment>
<evidence type="ECO:0000256" key="2">
    <source>
        <dbReference type="ARBA" id="ARBA00023163"/>
    </source>
</evidence>
<gene>
    <name evidence="4" type="ORF">GCM10022278_20750</name>
</gene>
<keyword evidence="2 3" id="KW-0804">Transcription</keyword>
<comment type="caution">
    <text evidence="4">The sequence shown here is derived from an EMBL/GenBank/DDBJ whole genome shotgun (WGS) entry which is preliminary data.</text>
</comment>
<evidence type="ECO:0000313" key="4">
    <source>
        <dbReference type="EMBL" id="GAA3962672.1"/>
    </source>
</evidence>
<dbReference type="Gene3D" id="1.20.120.1370">
    <property type="entry name" value="Regulator of RNA polymerase sigma(70) subunit, domain 4"/>
    <property type="match status" value="1"/>
</dbReference>
<sequence length="157" mass="18061">MLNKADSAKQKWGGIDTSIDRWLSERKNLIVRYCDLIDTKSFESCEVAVNKYRSFCQVLLDYVSAGHFEIYDRLVEEAESFKDGSEALATELYPKIQLTTEAALDFNDTFDKMPEEMEAIEELKPRLSELGQQLEDRFEMEDLLIEKLHTAHAGQVA</sequence>
<dbReference type="Proteomes" id="UP001501337">
    <property type="component" value="Unassembled WGS sequence"/>
</dbReference>
<evidence type="ECO:0000313" key="5">
    <source>
        <dbReference type="Proteomes" id="UP001501337"/>
    </source>
</evidence>
<keyword evidence="1 3" id="KW-0805">Transcription regulation</keyword>
<evidence type="ECO:0000256" key="3">
    <source>
        <dbReference type="RuleBase" id="RU004409"/>
    </source>
</evidence>
<dbReference type="NCBIfam" id="NF008723">
    <property type="entry name" value="PRK11718.1"/>
    <property type="match status" value="1"/>
</dbReference>
<dbReference type="PIRSF" id="PIRSF016548">
    <property type="entry name" value="Rsd_AlgQ"/>
    <property type="match status" value="1"/>
</dbReference>
<reference evidence="5" key="1">
    <citation type="journal article" date="2019" name="Int. J. Syst. Evol. Microbiol.">
        <title>The Global Catalogue of Microorganisms (GCM) 10K type strain sequencing project: providing services to taxonomists for standard genome sequencing and annotation.</title>
        <authorList>
            <consortium name="The Broad Institute Genomics Platform"/>
            <consortium name="The Broad Institute Genome Sequencing Center for Infectious Disease"/>
            <person name="Wu L."/>
            <person name="Ma J."/>
        </authorList>
    </citation>
    <scope>NUCLEOTIDE SEQUENCE [LARGE SCALE GENOMIC DNA]</scope>
    <source>
        <strain evidence="5">JCM 17555</strain>
    </source>
</reference>
<dbReference type="Pfam" id="PF04353">
    <property type="entry name" value="Rsd_AlgQ"/>
    <property type="match status" value="1"/>
</dbReference>
<dbReference type="EMBL" id="BAABBO010000009">
    <property type="protein sequence ID" value="GAA3962672.1"/>
    <property type="molecule type" value="Genomic_DNA"/>
</dbReference>
<accession>A0ABP7PB04</accession>
<dbReference type="InterPro" id="IPR007448">
    <property type="entry name" value="Sigma70_reg_Rsd_AlgQ"/>
</dbReference>
<name>A0ABP7PB04_9GAMM</name>
<keyword evidence="5" id="KW-1185">Reference proteome</keyword>